<sequence length="342" mass="38116">MANRHFSSSAYWKQKAKDWTPLHSFKGETKVDWEAWRTKATEQLQELLGVFPQKVDLAAEVEYAVEDGDLIRERVIFDSEEFASVPCVLLRPKTMNADRSNAAIICCNGHPVDLGKDPVAGVRSSPEHEKAIALMNYNFGEQMAKAGFLVIVPELRGFGERNDSCGRKDVCNINFIKGSILGIYPQTLNIWDIKCCVDYLETRDEVDPGRIGMMGLSYGGTMTAFTAAIEPRIKAANVMGYINPFAEFGIARGNFCGSQVVPEIYKYFDTHDIAGLIAPRPLLVDMGIYDDCFFIQDLLKGYEGVQRIYAAADASSNLDSDIHAHGHSFAGNKAFEFFKKHL</sequence>
<evidence type="ECO:0000313" key="2">
    <source>
        <dbReference type="Proteomes" id="UP000282311"/>
    </source>
</evidence>
<dbReference type="Gene3D" id="3.40.50.1820">
    <property type="entry name" value="alpha/beta hydrolase"/>
    <property type="match status" value="1"/>
</dbReference>
<dbReference type="Pfam" id="PF12715">
    <property type="entry name" value="Abhydrolase_7"/>
    <property type="match status" value="1"/>
</dbReference>
<comment type="caution">
    <text evidence="1">The sequence shown here is derived from an EMBL/GenBank/DDBJ whole genome shotgun (WGS) entry which is preliminary data.</text>
</comment>
<dbReference type="PANTHER" id="PTHR47381">
    <property type="entry name" value="ALPHA/BETA-HYDROLASES SUPERFAMILY PROTEIN"/>
    <property type="match status" value="1"/>
</dbReference>
<dbReference type="InterPro" id="IPR025890">
    <property type="entry name" value="Abhydrolase_bac"/>
</dbReference>
<name>A0A3B0ARD1_9BACL</name>
<dbReference type="SUPFAM" id="SSF53474">
    <property type="entry name" value="alpha/beta-Hydrolases"/>
    <property type="match status" value="1"/>
</dbReference>
<gene>
    <name evidence="1" type="ORF">D7M11_34575</name>
</gene>
<proteinExistence type="predicted"/>
<accession>A0A3B0ARD1</accession>
<dbReference type="InterPro" id="IPR029058">
    <property type="entry name" value="AB_hydrolase_fold"/>
</dbReference>
<organism evidence="1 2">
    <name type="scientific">Paenibacillus ginsengarvi</name>
    <dbReference type="NCBI Taxonomy" id="400777"/>
    <lineage>
        <taxon>Bacteria</taxon>
        <taxon>Bacillati</taxon>
        <taxon>Bacillota</taxon>
        <taxon>Bacilli</taxon>
        <taxon>Bacillales</taxon>
        <taxon>Paenibacillaceae</taxon>
        <taxon>Paenibacillus</taxon>
    </lineage>
</organism>
<protein>
    <submittedName>
        <fullName evidence="1">Uncharacterized protein</fullName>
    </submittedName>
</protein>
<dbReference type="PANTHER" id="PTHR47381:SF3">
    <property type="entry name" value="ALPHA_BETA-HYDROLASES SUPERFAMILY PROTEIN"/>
    <property type="match status" value="1"/>
</dbReference>
<dbReference type="AlphaFoldDB" id="A0A3B0ARD1"/>
<keyword evidence="2" id="KW-1185">Reference proteome</keyword>
<reference evidence="1 2" key="1">
    <citation type="journal article" date="2007" name="Int. J. Syst. Evol. Microbiol.">
        <title>Paenibacillus ginsengarvi sp. nov., isolated from soil from ginseng cultivation.</title>
        <authorList>
            <person name="Yoon M.H."/>
            <person name="Ten L.N."/>
            <person name="Im W.T."/>
        </authorList>
    </citation>
    <scope>NUCLEOTIDE SEQUENCE [LARGE SCALE GENOMIC DNA]</scope>
    <source>
        <strain evidence="1 2">KCTC 13059</strain>
    </source>
</reference>
<dbReference type="Proteomes" id="UP000282311">
    <property type="component" value="Unassembled WGS sequence"/>
</dbReference>
<dbReference type="OrthoDB" id="9805123at2"/>
<dbReference type="RefSeq" id="WP_120751829.1">
    <property type="nucleotide sequence ID" value="NZ_RBAH01000046.1"/>
</dbReference>
<dbReference type="EMBL" id="RBAH01000046">
    <property type="protein sequence ID" value="RKN63002.1"/>
    <property type="molecule type" value="Genomic_DNA"/>
</dbReference>
<evidence type="ECO:0000313" key="1">
    <source>
        <dbReference type="EMBL" id="RKN63002.1"/>
    </source>
</evidence>